<reference evidence="10 11" key="1">
    <citation type="submission" date="2016-07" db="EMBL/GenBank/DDBJ databases">
        <title>Caryophanon latum genome sequencing.</title>
        <authorList>
            <person name="Verma A."/>
            <person name="Pal Y."/>
            <person name="Krishnamurthi S."/>
        </authorList>
    </citation>
    <scope>NUCLEOTIDE SEQUENCE [LARGE SCALE GENOMIC DNA]</scope>
    <source>
        <strain evidence="10 11">DSM 14151</strain>
    </source>
</reference>
<keyword evidence="6" id="KW-1278">Translocase</keyword>
<keyword evidence="11" id="KW-1185">Reference proteome</keyword>
<dbReference type="PANTHER" id="PTHR43166">
    <property type="entry name" value="AMINO ACID IMPORT ATP-BINDING PROTEIN"/>
    <property type="match status" value="1"/>
</dbReference>
<comment type="similarity">
    <text evidence="1">Belongs to the ABC transporter superfamily.</text>
</comment>
<sequence>MITVAHVSKQFASFAALRDVSLYIEKGAIHGIVGASGAGKSTLLRMMNLLERPTSGDVHVNGVCLSAASPKALREARKSIGMIFQHFHLVSNKTVYDNIAVALQLARIPKKEHAARVQEVLQYVGLEAYKEQYPATLSGGQKQRVAIARALVTKPSILLCDEPTSALDPNTTLDILRVLQQIHADFGVTLVIVSHELSVIQQICTSATVLQAGEIYDTLTLVPTGVRSGEQTAESFVRALTGGDAHA</sequence>
<evidence type="ECO:0000259" key="9">
    <source>
        <dbReference type="PROSITE" id="PS50893"/>
    </source>
</evidence>
<evidence type="ECO:0000313" key="11">
    <source>
        <dbReference type="Proteomes" id="UP000093482"/>
    </source>
</evidence>
<dbReference type="InterPro" id="IPR003593">
    <property type="entry name" value="AAA+_ATPase"/>
</dbReference>
<keyword evidence="2" id="KW-0813">Transport</keyword>
<dbReference type="RefSeq" id="WP_066464147.1">
    <property type="nucleotide sequence ID" value="NZ_MATO01000034.1"/>
</dbReference>
<evidence type="ECO:0000256" key="2">
    <source>
        <dbReference type="ARBA" id="ARBA00022448"/>
    </source>
</evidence>
<dbReference type="Gene3D" id="3.40.50.300">
    <property type="entry name" value="P-loop containing nucleotide triphosphate hydrolases"/>
    <property type="match status" value="1"/>
</dbReference>
<evidence type="ECO:0000256" key="7">
    <source>
        <dbReference type="ARBA" id="ARBA00022970"/>
    </source>
</evidence>
<dbReference type="PROSITE" id="PS00211">
    <property type="entry name" value="ABC_TRANSPORTER_1"/>
    <property type="match status" value="1"/>
</dbReference>
<dbReference type="InterPro" id="IPR027417">
    <property type="entry name" value="P-loop_NTPase"/>
</dbReference>
<dbReference type="PROSITE" id="PS50893">
    <property type="entry name" value="ABC_TRANSPORTER_2"/>
    <property type="match status" value="1"/>
</dbReference>
<dbReference type="GO" id="GO:0016887">
    <property type="term" value="F:ATP hydrolysis activity"/>
    <property type="evidence" value="ECO:0007669"/>
    <property type="project" value="InterPro"/>
</dbReference>
<proteinExistence type="inferred from homology"/>
<dbReference type="PANTHER" id="PTHR43166:SF30">
    <property type="entry name" value="METHIONINE IMPORT ATP-BINDING PROTEIN METN"/>
    <property type="match status" value="1"/>
</dbReference>
<organism evidence="10 11">
    <name type="scientific">Caryophanon latum</name>
    <dbReference type="NCBI Taxonomy" id="33977"/>
    <lineage>
        <taxon>Bacteria</taxon>
        <taxon>Bacillati</taxon>
        <taxon>Bacillota</taxon>
        <taxon>Bacilli</taxon>
        <taxon>Bacillales</taxon>
        <taxon>Caryophanaceae</taxon>
        <taxon>Caryophanon</taxon>
    </lineage>
</organism>
<protein>
    <recommendedName>
        <fullName evidence="9">ABC transporter domain-containing protein</fullName>
    </recommendedName>
</protein>
<dbReference type="AlphaFoldDB" id="A0A1C0YUC7"/>
<dbReference type="InterPro" id="IPR003439">
    <property type="entry name" value="ABC_transporter-like_ATP-bd"/>
</dbReference>
<name>A0A1C0YUC7_9BACL</name>
<keyword evidence="5" id="KW-0067">ATP-binding</keyword>
<dbReference type="InterPro" id="IPR017871">
    <property type="entry name" value="ABC_transporter-like_CS"/>
</dbReference>
<evidence type="ECO:0000256" key="6">
    <source>
        <dbReference type="ARBA" id="ARBA00022967"/>
    </source>
</evidence>
<evidence type="ECO:0000313" key="10">
    <source>
        <dbReference type="EMBL" id="OCS90763.1"/>
    </source>
</evidence>
<dbReference type="InterPro" id="IPR050086">
    <property type="entry name" value="MetN_ABC_transporter-like"/>
</dbReference>
<dbReference type="OrthoDB" id="9802264at2"/>
<dbReference type="EMBL" id="MATO01000034">
    <property type="protein sequence ID" value="OCS90763.1"/>
    <property type="molecule type" value="Genomic_DNA"/>
</dbReference>
<evidence type="ECO:0000256" key="4">
    <source>
        <dbReference type="ARBA" id="ARBA00022741"/>
    </source>
</evidence>
<keyword evidence="4" id="KW-0547">Nucleotide-binding</keyword>
<accession>A0A1C0YUC7</accession>
<dbReference type="Pfam" id="PF00005">
    <property type="entry name" value="ABC_tran"/>
    <property type="match status" value="1"/>
</dbReference>
<evidence type="ECO:0000256" key="8">
    <source>
        <dbReference type="ARBA" id="ARBA00023136"/>
    </source>
</evidence>
<evidence type="ECO:0000256" key="3">
    <source>
        <dbReference type="ARBA" id="ARBA00022475"/>
    </source>
</evidence>
<evidence type="ECO:0000256" key="5">
    <source>
        <dbReference type="ARBA" id="ARBA00022840"/>
    </source>
</evidence>
<dbReference type="GO" id="GO:0006865">
    <property type="term" value="P:amino acid transport"/>
    <property type="evidence" value="ECO:0007669"/>
    <property type="project" value="UniProtKB-KW"/>
</dbReference>
<dbReference type="SMART" id="SM00382">
    <property type="entry name" value="AAA"/>
    <property type="match status" value="1"/>
</dbReference>
<gene>
    <name evidence="10" type="ORF">A6K76_01560</name>
</gene>
<feature type="domain" description="ABC transporter" evidence="9">
    <location>
        <begin position="2"/>
        <end position="237"/>
    </location>
</feature>
<dbReference type="GO" id="GO:0005886">
    <property type="term" value="C:plasma membrane"/>
    <property type="evidence" value="ECO:0007669"/>
    <property type="project" value="UniProtKB-ARBA"/>
</dbReference>
<dbReference type="Proteomes" id="UP000093482">
    <property type="component" value="Unassembled WGS sequence"/>
</dbReference>
<dbReference type="FunFam" id="3.40.50.300:FF:000056">
    <property type="entry name" value="Cell division ATP-binding protein FtsE"/>
    <property type="match status" value="1"/>
</dbReference>
<keyword evidence="8" id="KW-0472">Membrane</keyword>
<dbReference type="SUPFAM" id="SSF52540">
    <property type="entry name" value="P-loop containing nucleoside triphosphate hydrolases"/>
    <property type="match status" value="1"/>
</dbReference>
<keyword evidence="7" id="KW-0029">Amino-acid transport</keyword>
<evidence type="ECO:0000256" key="1">
    <source>
        <dbReference type="ARBA" id="ARBA00005417"/>
    </source>
</evidence>
<dbReference type="GO" id="GO:0005524">
    <property type="term" value="F:ATP binding"/>
    <property type="evidence" value="ECO:0007669"/>
    <property type="project" value="UniProtKB-KW"/>
</dbReference>
<keyword evidence="3" id="KW-1003">Cell membrane</keyword>
<comment type="caution">
    <text evidence="10">The sequence shown here is derived from an EMBL/GenBank/DDBJ whole genome shotgun (WGS) entry which is preliminary data.</text>
</comment>